<proteinExistence type="predicted"/>
<dbReference type="PANTHER" id="PTHR13887:SF41">
    <property type="entry name" value="THIOREDOXIN SUPERFAMILY PROTEIN"/>
    <property type="match status" value="1"/>
</dbReference>
<dbReference type="InterPro" id="IPR001853">
    <property type="entry name" value="DSBA-like_thioredoxin_dom"/>
</dbReference>
<protein>
    <submittedName>
        <fullName evidence="2">DsbA family oxidoreductase</fullName>
    </submittedName>
</protein>
<reference evidence="2" key="2">
    <citation type="journal article" date="2023" name="Syst. Appl. Microbiol.">
        <title>Govania unica gen. nov., sp. nov., a rare biosphere bacterium that represents a novel family in the class Alphaproteobacteria.</title>
        <authorList>
            <person name="Vandamme P."/>
            <person name="Peeters C."/>
            <person name="Hettiarachchi A."/>
            <person name="Cnockaert M."/>
            <person name="Carlier A."/>
        </authorList>
    </citation>
    <scope>NUCLEOTIDE SEQUENCE</scope>
    <source>
        <strain evidence="2">LMG 31809</strain>
    </source>
</reference>
<dbReference type="CDD" id="cd03024">
    <property type="entry name" value="DsbA_FrnE"/>
    <property type="match status" value="1"/>
</dbReference>
<dbReference type="AlphaFoldDB" id="A0A9X3TY11"/>
<dbReference type="RefSeq" id="WP_274943766.1">
    <property type="nucleotide sequence ID" value="NZ_JANWOI010000003.1"/>
</dbReference>
<dbReference type="Gene3D" id="3.40.30.10">
    <property type="entry name" value="Glutaredoxin"/>
    <property type="match status" value="1"/>
</dbReference>
<dbReference type="Proteomes" id="UP001141619">
    <property type="component" value="Unassembled WGS sequence"/>
</dbReference>
<evidence type="ECO:0000313" key="2">
    <source>
        <dbReference type="EMBL" id="MDA5194060.1"/>
    </source>
</evidence>
<dbReference type="SUPFAM" id="SSF52833">
    <property type="entry name" value="Thioredoxin-like"/>
    <property type="match status" value="1"/>
</dbReference>
<dbReference type="InterPro" id="IPR036249">
    <property type="entry name" value="Thioredoxin-like_sf"/>
</dbReference>
<dbReference type="Pfam" id="PF01323">
    <property type="entry name" value="DSBA"/>
    <property type="match status" value="1"/>
</dbReference>
<organism evidence="2 3">
    <name type="scientific">Govanella unica</name>
    <dbReference type="NCBI Taxonomy" id="2975056"/>
    <lineage>
        <taxon>Bacteria</taxon>
        <taxon>Pseudomonadati</taxon>
        <taxon>Pseudomonadota</taxon>
        <taxon>Alphaproteobacteria</taxon>
        <taxon>Emcibacterales</taxon>
        <taxon>Govanellaceae</taxon>
        <taxon>Govanella</taxon>
    </lineage>
</organism>
<dbReference type="EMBL" id="JANWOI010000003">
    <property type="protein sequence ID" value="MDA5194060.1"/>
    <property type="molecule type" value="Genomic_DNA"/>
</dbReference>
<comment type="caution">
    <text evidence="2">The sequence shown here is derived from an EMBL/GenBank/DDBJ whole genome shotgun (WGS) entry which is preliminary data.</text>
</comment>
<feature type="domain" description="DSBA-like thioredoxin" evidence="1">
    <location>
        <begin position="2"/>
        <end position="200"/>
    </location>
</feature>
<name>A0A9X3TY11_9PROT</name>
<dbReference type="PANTHER" id="PTHR13887">
    <property type="entry name" value="GLUTATHIONE S-TRANSFERASE KAPPA"/>
    <property type="match status" value="1"/>
</dbReference>
<gene>
    <name evidence="2" type="ORF">NYP16_08870</name>
</gene>
<keyword evidence="3" id="KW-1185">Reference proteome</keyword>
<reference evidence="2" key="1">
    <citation type="submission" date="2022-08" db="EMBL/GenBank/DDBJ databases">
        <authorList>
            <person name="Vandamme P."/>
            <person name="Hettiarachchi A."/>
            <person name="Peeters C."/>
            <person name="Cnockaert M."/>
            <person name="Carlier A."/>
        </authorList>
    </citation>
    <scope>NUCLEOTIDE SEQUENCE</scope>
    <source>
        <strain evidence="2">LMG 31809</strain>
    </source>
</reference>
<sequence>MQIDIFSDTVCPWCYVGKRRFEAALAERPDLKPSIVWHPFELNPDMADEGMDRDEFFTQRFGSTEKIEAAHVTLRSLGEGLGIPFDFEKCTRMPNTARSHALIFWAQQQGLANAAVEALFKAYFVEGRDTGDHEVLADVAASIGLDRELVAARLESDYDLEAIRAVSRRARDLGLSGVPCFIINRKHAIVGAQEPEIFLDLFVRAEDEESAA</sequence>
<dbReference type="GO" id="GO:0016491">
    <property type="term" value="F:oxidoreductase activity"/>
    <property type="evidence" value="ECO:0007669"/>
    <property type="project" value="InterPro"/>
</dbReference>
<accession>A0A9X3TY11</accession>
<evidence type="ECO:0000259" key="1">
    <source>
        <dbReference type="Pfam" id="PF01323"/>
    </source>
</evidence>
<evidence type="ECO:0000313" key="3">
    <source>
        <dbReference type="Proteomes" id="UP001141619"/>
    </source>
</evidence>